<dbReference type="Proteomes" id="UP000274131">
    <property type="component" value="Unassembled WGS sequence"/>
</dbReference>
<evidence type="ECO:0000256" key="1">
    <source>
        <dbReference type="ARBA" id="ARBA00004141"/>
    </source>
</evidence>
<dbReference type="InterPro" id="IPR005804">
    <property type="entry name" value="FA_desaturase_dom"/>
</dbReference>
<keyword evidence="7 9" id="KW-0443">Lipid metabolism</keyword>
<dbReference type="PANTHER" id="PTHR12879:SF20">
    <property type="entry name" value="SPHINGOLIPID DELTA(4)-DESATURASE_C4-MONOOXYGENASE-RELATED"/>
    <property type="match status" value="1"/>
</dbReference>
<protein>
    <recommendedName>
        <fullName evidence="3">sphingolipid 4-desaturase</fullName>
        <ecNumber evidence="3">1.14.19.17</ecNumber>
    </recommendedName>
</protein>
<accession>A0A0N4V0L2</accession>
<evidence type="ECO:0000259" key="11">
    <source>
        <dbReference type="SMART" id="SM01269"/>
    </source>
</evidence>
<evidence type="ECO:0000256" key="9">
    <source>
        <dbReference type="PIRNR" id="PIRNR017228"/>
    </source>
</evidence>
<feature type="domain" description="Sphingolipid delta4-desaturase N-terminal" evidence="11">
    <location>
        <begin position="5"/>
        <end position="43"/>
    </location>
</feature>
<evidence type="ECO:0000256" key="2">
    <source>
        <dbReference type="ARBA" id="ARBA00006146"/>
    </source>
</evidence>
<evidence type="ECO:0000256" key="7">
    <source>
        <dbReference type="ARBA" id="ARBA00023098"/>
    </source>
</evidence>
<evidence type="ECO:0000313" key="12">
    <source>
        <dbReference type="EMBL" id="VDD88024.1"/>
    </source>
</evidence>
<feature type="transmembrane region" description="Helical" evidence="10">
    <location>
        <begin position="160"/>
        <end position="178"/>
    </location>
</feature>
<dbReference type="Pfam" id="PF08557">
    <property type="entry name" value="Lipid_DES"/>
    <property type="match status" value="1"/>
</dbReference>
<dbReference type="STRING" id="51028.A0A0N4V0L2"/>
<dbReference type="WBParaSite" id="EVEC_0000345901-mRNA-1">
    <property type="protein sequence ID" value="EVEC_0000345901-mRNA-1"/>
    <property type="gene ID" value="EVEC_0000345901"/>
</dbReference>
<dbReference type="SMART" id="SM01269">
    <property type="entry name" value="Lipid_DES"/>
    <property type="match status" value="1"/>
</dbReference>
<organism evidence="14">
    <name type="scientific">Enterobius vermicularis</name>
    <name type="common">Human pinworm</name>
    <dbReference type="NCBI Taxonomy" id="51028"/>
    <lineage>
        <taxon>Eukaryota</taxon>
        <taxon>Metazoa</taxon>
        <taxon>Ecdysozoa</taxon>
        <taxon>Nematoda</taxon>
        <taxon>Chromadorea</taxon>
        <taxon>Rhabditida</taxon>
        <taxon>Spirurina</taxon>
        <taxon>Oxyuridomorpha</taxon>
        <taxon>Oxyuroidea</taxon>
        <taxon>Oxyuridae</taxon>
        <taxon>Enterobius</taxon>
    </lineage>
</organism>
<comment type="similarity">
    <text evidence="2 9">Belongs to the fatty acid desaturase type 1 family. DEGS subfamily.</text>
</comment>
<dbReference type="PIRSF" id="PIRSF017228">
    <property type="entry name" value="Sphnglp_dlt4_des"/>
    <property type="match status" value="1"/>
</dbReference>
<gene>
    <name evidence="12" type="ORF">EVEC_LOCUS3167</name>
</gene>
<dbReference type="InterPro" id="IPR011388">
    <property type="entry name" value="DES1/DES2"/>
</dbReference>
<evidence type="ECO:0000256" key="6">
    <source>
        <dbReference type="ARBA" id="ARBA00023002"/>
    </source>
</evidence>
<keyword evidence="6 9" id="KW-0560">Oxidoreductase</keyword>
<dbReference type="GO" id="GO:0016020">
    <property type="term" value="C:membrane"/>
    <property type="evidence" value="ECO:0007669"/>
    <property type="project" value="UniProtKB-SubCell"/>
</dbReference>
<evidence type="ECO:0000256" key="5">
    <source>
        <dbReference type="ARBA" id="ARBA00022989"/>
    </source>
</evidence>
<keyword evidence="4 10" id="KW-0812">Transmembrane</keyword>
<evidence type="ECO:0000313" key="14">
    <source>
        <dbReference type="WBParaSite" id="EVEC_0000345901-mRNA-1"/>
    </source>
</evidence>
<dbReference type="EMBL" id="UXUI01007524">
    <property type="protein sequence ID" value="VDD88024.1"/>
    <property type="molecule type" value="Genomic_DNA"/>
</dbReference>
<keyword evidence="13" id="KW-1185">Reference proteome</keyword>
<feature type="transmembrane region" description="Helical" evidence="10">
    <location>
        <begin position="42"/>
        <end position="61"/>
    </location>
</feature>
<reference evidence="12 13" key="2">
    <citation type="submission" date="2018-10" db="EMBL/GenBank/DDBJ databases">
        <authorList>
            <consortium name="Pathogen Informatics"/>
        </authorList>
    </citation>
    <scope>NUCLEOTIDE SEQUENCE [LARGE SCALE GENOMIC DNA]</scope>
</reference>
<feature type="transmembrane region" description="Helical" evidence="10">
    <location>
        <begin position="107"/>
        <end position="124"/>
    </location>
</feature>
<keyword evidence="8 9" id="KW-0472">Membrane</keyword>
<name>A0A0N4V0L2_ENTVE</name>
<sequence length="347" mass="40744">MGQHVSRNDFIWVYTEQPHLSRREQIVKKYPEIKKYFGIDPSFQYVIAANVLLQVIACYLLKDSDWTLVVLQAYFFGGLINHGLTLAIHDISHNVVYGNSRPLANRLFGIFANLPIGIPISVSFKKYHVEHHRYLGEEALDTDVPTEFEGRFFTTTGRKFLWLFLQPLFYAFRPLIIYKKALTDMELLNAIVQIIFDYLIWYFCGHKALFYLIFGTIIAMGIHPSAGHFVAEHYAFADNQETYSYYGPMNLVTYNVGYHIEHHDFPYVPGRNLPKVREMAPEFYENFVKHDSWTWVLYQFVVNPAIGPYARLKRKPSVKQQYYGNNMLTEYVDAVRSFFFFCRRLVL</sequence>
<evidence type="ECO:0000256" key="10">
    <source>
        <dbReference type="SAM" id="Phobius"/>
    </source>
</evidence>
<proteinExistence type="inferred from homology"/>
<dbReference type="CDD" id="cd03508">
    <property type="entry name" value="Delta4-sphingolipid-FADS-like"/>
    <property type="match status" value="1"/>
</dbReference>
<comment type="subcellular location">
    <subcellularLocation>
        <location evidence="1">Membrane</location>
        <topology evidence="1">Multi-pass membrane protein</topology>
    </subcellularLocation>
</comment>
<evidence type="ECO:0000313" key="13">
    <source>
        <dbReference type="Proteomes" id="UP000274131"/>
    </source>
</evidence>
<dbReference type="GO" id="GO:0042284">
    <property type="term" value="F:sphingolipid delta-4 desaturase activity"/>
    <property type="evidence" value="ECO:0007669"/>
    <property type="project" value="UniProtKB-UniRule"/>
</dbReference>
<feature type="transmembrane region" description="Helical" evidence="10">
    <location>
        <begin position="198"/>
        <end position="222"/>
    </location>
</feature>
<reference evidence="14" key="1">
    <citation type="submission" date="2017-02" db="UniProtKB">
        <authorList>
            <consortium name="WormBaseParasite"/>
        </authorList>
    </citation>
    <scope>IDENTIFICATION</scope>
</reference>
<keyword evidence="5 10" id="KW-1133">Transmembrane helix</keyword>
<evidence type="ECO:0000256" key="8">
    <source>
        <dbReference type="ARBA" id="ARBA00023136"/>
    </source>
</evidence>
<dbReference type="GO" id="GO:0046513">
    <property type="term" value="P:ceramide biosynthetic process"/>
    <property type="evidence" value="ECO:0007669"/>
    <property type="project" value="TreeGrafter"/>
</dbReference>
<dbReference type="OrthoDB" id="200948at2759"/>
<dbReference type="Pfam" id="PF00487">
    <property type="entry name" value="FA_desaturase"/>
    <property type="match status" value="1"/>
</dbReference>
<feature type="transmembrane region" description="Helical" evidence="10">
    <location>
        <begin position="68"/>
        <end position="87"/>
    </location>
</feature>
<dbReference type="InterPro" id="IPR013866">
    <property type="entry name" value="Sphingolipid_d4-desaturase_N"/>
</dbReference>
<evidence type="ECO:0000256" key="4">
    <source>
        <dbReference type="ARBA" id="ARBA00022692"/>
    </source>
</evidence>
<evidence type="ECO:0000256" key="3">
    <source>
        <dbReference type="ARBA" id="ARBA00012021"/>
    </source>
</evidence>
<dbReference type="EC" id="1.14.19.17" evidence="3"/>
<dbReference type="AlphaFoldDB" id="A0A0N4V0L2"/>
<dbReference type="PANTHER" id="PTHR12879">
    <property type="entry name" value="SPHINGOLIPID DELTA 4 DESATURASE/C-4 HYDROXYLASE PROTEIN DES2"/>
    <property type="match status" value="1"/>
</dbReference>